<keyword evidence="1" id="KW-0732">Signal</keyword>
<feature type="signal peptide" evidence="1">
    <location>
        <begin position="1"/>
        <end position="20"/>
    </location>
</feature>
<protein>
    <submittedName>
        <fullName evidence="2">Uncharacterized protein</fullName>
    </submittedName>
</protein>
<evidence type="ECO:0000313" key="2">
    <source>
        <dbReference type="EMBL" id="OZY85797.1"/>
    </source>
</evidence>
<organism evidence="2 3">
    <name type="scientific">Cellvibrio mixtus</name>
    <dbReference type="NCBI Taxonomy" id="39650"/>
    <lineage>
        <taxon>Bacteria</taxon>
        <taxon>Pseudomonadati</taxon>
        <taxon>Pseudomonadota</taxon>
        <taxon>Gammaproteobacteria</taxon>
        <taxon>Cellvibrionales</taxon>
        <taxon>Cellvibrionaceae</taxon>
        <taxon>Cellvibrio</taxon>
    </lineage>
</organism>
<feature type="chain" id="PRO_5013057339" evidence="1">
    <location>
        <begin position="21"/>
        <end position="273"/>
    </location>
</feature>
<keyword evidence="3" id="KW-1185">Reference proteome</keyword>
<gene>
    <name evidence="2" type="ORF">CBP51_01755</name>
</gene>
<comment type="caution">
    <text evidence="2">The sequence shown here is derived from an EMBL/GenBank/DDBJ whole genome shotgun (WGS) entry which is preliminary data.</text>
</comment>
<evidence type="ECO:0000313" key="3">
    <source>
        <dbReference type="Proteomes" id="UP000216101"/>
    </source>
</evidence>
<proteinExistence type="predicted"/>
<reference evidence="3" key="1">
    <citation type="submission" date="2017-05" db="EMBL/GenBank/DDBJ databases">
        <authorList>
            <person name="Barney B.M."/>
        </authorList>
    </citation>
    <scope>NUCLEOTIDE SEQUENCE [LARGE SCALE GENOMIC DNA]</scope>
    <source>
        <strain evidence="3">PSBB022</strain>
    </source>
</reference>
<dbReference type="EMBL" id="NHNI01000001">
    <property type="protein sequence ID" value="OZY85797.1"/>
    <property type="molecule type" value="Genomic_DNA"/>
</dbReference>
<dbReference type="RefSeq" id="WP_094983630.1">
    <property type="nucleotide sequence ID" value="NZ_NHNI01000001.1"/>
</dbReference>
<name>A0A266Q7D1_9GAMM</name>
<sequence>MRHLRCSMVILLLLSGGAKADKFCFASAETYYEQVYCQLEAKAQMKNLPPFQQFKKNNEQVQYSLLKRPAERNAIRLPAPVKRAVQVESSPKARQPFASEPDRVLPRNPIAQESYTQKPAALLVDSSCELRDRHIHCADATYALVGNKANHRLAAGVLDSANTMALPVVSDSNASLTNAYEQYIGKMCEIGLGAVTMTYRKFAYLYQDLQTKGLDFSQRFETMFGFLKKDKAAMAVSESVSLPAALSLADCSALGGRYYACDYQGRNYIFVRQ</sequence>
<dbReference type="Proteomes" id="UP000216101">
    <property type="component" value="Unassembled WGS sequence"/>
</dbReference>
<evidence type="ECO:0000256" key="1">
    <source>
        <dbReference type="SAM" id="SignalP"/>
    </source>
</evidence>
<dbReference type="AlphaFoldDB" id="A0A266Q7D1"/>
<accession>A0A266Q7D1</accession>